<dbReference type="InterPro" id="IPR036318">
    <property type="entry name" value="FAD-bd_PCMH-like_sf"/>
</dbReference>
<dbReference type="PROSITE" id="PS51387">
    <property type="entry name" value="FAD_PCMH"/>
    <property type="match status" value="1"/>
</dbReference>
<evidence type="ECO:0000313" key="8">
    <source>
        <dbReference type="Proteomes" id="UP000317046"/>
    </source>
</evidence>
<evidence type="ECO:0000256" key="5">
    <source>
        <dbReference type="ARBA" id="ARBA00023002"/>
    </source>
</evidence>
<protein>
    <submittedName>
        <fullName evidence="7">6-hydroxy-D-nicotine oxidase</fullName>
    </submittedName>
</protein>
<comment type="similarity">
    <text evidence="2">Belongs to the oxygen-dependent FAD-linked oxidoreductase family.</text>
</comment>
<evidence type="ECO:0000313" key="7">
    <source>
        <dbReference type="EMBL" id="GEA86092.1"/>
    </source>
</evidence>
<dbReference type="Gene3D" id="3.40.462.20">
    <property type="match status" value="1"/>
</dbReference>
<dbReference type="Gene3D" id="3.30.465.10">
    <property type="match status" value="1"/>
</dbReference>
<keyword evidence="8" id="KW-1185">Reference proteome</keyword>
<feature type="domain" description="FAD-binding PCMH-type" evidence="6">
    <location>
        <begin position="40"/>
        <end position="210"/>
    </location>
</feature>
<dbReference type="PROSITE" id="PS00862">
    <property type="entry name" value="OX2_COVAL_FAD"/>
    <property type="match status" value="1"/>
</dbReference>
<dbReference type="Gene3D" id="3.30.43.10">
    <property type="entry name" value="Uridine Diphospho-n-acetylenolpyruvylglucosamine Reductase, domain 2"/>
    <property type="match status" value="1"/>
</dbReference>
<dbReference type="AlphaFoldDB" id="A0A4Y3KPX5"/>
<keyword evidence="5" id="KW-0560">Oxidoreductase</keyword>
<organism evidence="7 8">
    <name type="scientific">Cellulomonas cellasea</name>
    <dbReference type="NCBI Taxonomy" id="43670"/>
    <lineage>
        <taxon>Bacteria</taxon>
        <taxon>Bacillati</taxon>
        <taxon>Actinomycetota</taxon>
        <taxon>Actinomycetes</taxon>
        <taxon>Micrococcales</taxon>
        <taxon>Cellulomonadaceae</taxon>
        <taxon>Cellulomonas</taxon>
    </lineage>
</organism>
<dbReference type="EMBL" id="BJLR01000001">
    <property type="protein sequence ID" value="GEA86092.1"/>
    <property type="molecule type" value="Genomic_DNA"/>
</dbReference>
<proteinExistence type="inferred from homology"/>
<dbReference type="GO" id="GO:0016491">
    <property type="term" value="F:oxidoreductase activity"/>
    <property type="evidence" value="ECO:0007669"/>
    <property type="project" value="UniProtKB-KW"/>
</dbReference>
<dbReference type="GO" id="GO:0071949">
    <property type="term" value="F:FAD binding"/>
    <property type="evidence" value="ECO:0007669"/>
    <property type="project" value="InterPro"/>
</dbReference>
<keyword evidence="4" id="KW-0274">FAD</keyword>
<evidence type="ECO:0000256" key="1">
    <source>
        <dbReference type="ARBA" id="ARBA00001974"/>
    </source>
</evidence>
<keyword evidence="3" id="KW-0285">Flavoprotein</keyword>
<dbReference type="InterPro" id="IPR006094">
    <property type="entry name" value="Oxid_FAD_bind_N"/>
</dbReference>
<dbReference type="PANTHER" id="PTHR42973:SF39">
    <property type="entry name" value="FAD-BINDING PCMH-TYPE DOMAIN-CONTAINING PROTEIN"/>
    <property type="match status" value="1"/>
</dbReference>
<dbReference type="Proteomes" id="UP000317046">
    <property type="component" value="Unassembled WGS sequence"/>
</dbReference>
<dbReference type="InterPro" id="IPR016169">
    <property type="entry name" value="FAD-bd_PCMH_sub2"/>
</dbReference>
<gene>
    <name evidence="7" type="ORF">CCE01nite_00410</name>
</gene>
<dbReference type="InterPro" id="IPR016166">
    <property type="entry name" value="FAD-bd_PCMH"/>
</dbReference>
<dbReference type="Pfam" id="PF01565">
    <property type="entry name" value="FAD_binding_4"/>
    <property type="match status" value="1"/>
</dbReference>
<dbReference type="InterPro" id="IPR050416">
    <property type="entry name" value="FAD-linked_Oxidoreductase"/>
</dbReference>
<dbReference type="PANTHER" id="PTHR42973">
    <property type="entry name" value="BINDING OXIDOREDUCTASE, PUTATIVE (AFU_ORTHOLOGUE AFUA_1G17690)-RELATED"/>
    <property type="match status" value="1"/>
</dbReference>
<dbReference type="Pfam" id="PF08031">
    <property type="entry name" value="BBE"/>
    <property type="match status" value="1"/>
</dbReference>
<accession>A0A4Y3KPX5</accession>
<dbReference type="RefSeq" id="WP_141371819.1">
    <property type="nucleotide sequence ID" value="NZ_BJLR01000001.1"/>
</dbReference>
<reference evidence="7" key="1">
    <citation type="submission" date="2019-06" db="EMBL/GenBank/DDBJ databases">
        <title>Whole genome shotgun sequence of Cellulomonas cellasea NBRC 3753.</title>
        <authorList>
            <person name="Hosoyama A."/>
            <person name="Uohara A."/>
            <person name="Ohji S."/>
            <person name="Ichikawa N."/>
        </authorList>
    </citation>
    <scope>NUCLEOTIDE SEQUENCE [LARGE SCALE GENOMIC DNA]</scope>
    <source>
        <strain evidence="7">NBRC 3753</strain>
    </source>
</reference>
<sequence>MTQMTGSHVGARLRERVRGQVWQHEDAGYDAARTVWNGAVDRRPAVVVRCADADDVRTALLLAREHGVPLAVRGGGHDWAGRAVLDGGVVLDLSAMRAVRVDAGAVVAHAQGGALVADVVDPAAVQGLGTATAVVRSVGMAGMTLAGGYGGLVGRFGLALDNLLSADVLLPDGTHVTAGPDGDPELLWALRGGGGNFGVVTAARYRLHPLGQVLGGMVLYPQEQAVDVLRGYRDVLAAAPDELTVMAGFVTGPTGTPAVFVAPTWSGDLTAGERAVAPLTRLGTPLGGGVAPLPYPELIRMFEAGSAPGRHYALGTRWLPGLTDDAIRTLADAATTSPSPSSLLALHHFHGAAARVTPDTTAFALRRDHLLAEVIASWAPDDADPTATAAAHHAWVSRVASALAPGALPGGYPNILGPDDADRTRLGFGANADRLLAAKRRYDPDGVLSAVAAIGG</sequence>
<evidence type="ECO:0000256" key="3">
    <source>
        <dbReference type="ARBA" id="ARBA00022630"/>
    </source>
</evidence>
<comment type="caution">
    <text evidence="7">The sequence shown here is derived from an EMBL/GenBank/DDBJ whole genome shotgun (WGS) entry which is preliminary data.</text>
</comment>
<evidence type="ECO:0000256" key="4">
    <source>
        <dbReference type="ARBA" id="ARBA00022827"/>
    </source>
</evidence>
<dbReference type="InterPro" id="IPR006093">
    <property type="entry name" value="Oxy_OxRdtase_FAD_BS"/>
</dbReference>
<evidence type="ECO:0000259" key="6">
    <source>
        <dbReference type="PROSITE" id="PS51387"/>
    </source>
</evidence>
<dbReference type="SUPFAM" id="SSF56176">
    <property type="entry name" value="FAD-binding/transporter-associated domain-like"/>
    <property type="match status" value="1"/>
</dbReference>
<dbReference type="InterPro" id="IPR012951">
    <property type="entry name" value="BBE"/>
</dbReference>
<name>A0A4Y3KPX5_9CELL</name>
<evidence type="ECO:0000256" key="2">
    <source>
        <dbReference type="ARBA" id="ARBA00005466"/>
    </source>
</evidence>
<dbReference type="InterPro" id="IPR016167">
    <property type="entry name" value="FAD-bd_PCMH_sub1"/>
</dbReference>
<comment type="cofactor">
    <cofactor evidence="1">
        <name>FAD</name>
        <dbReference type="ChEBI" id="CHEBI:57692"/>
    </cofactor>
</comment>